<keyword evidence="2" id="KW-1185">Reference proteome</keyword>
<reference evidence="1 2" key="2">
    <citation type="submission" date="2019-05" db="EMBL/GenBank/DDBJ databases">
        <title>Glycomyces buryatensis sp. nov.</title>
        <authorList>
            <person name="Nikitina E."/>
        </authorList>
    </citation>
    <scope>NUCLEOTIDE SEQUENCE [LARGE SCALE GENOMIC DNA]</scope>
    <source>
        <strain evidence="1 2">18</strain>
    </source>
</reference>
<proteinExistence type="predicted"/>
<reference evidence="2" key="1">
    <citation type="submission" date="2019-04" db="EMBL/GenBank/DDBJ databases">
        <title>Nocardioides xinjiangensis sp. nov.</title>
        <authorList>
            <person name="Liu S."/>
        </authorList>
    </citation>
    <scope>NUCLEOTIDE SEQUENCE [LARGE SCALE GENOMIC DNA]</scope>
    <source>
        <strain evidence="2">18</strain>
    </source>
</reference>
<dbReference type="EMBL" id="STGY01000069">
    <property type="protein sequence ID" value="THV37635.1"/>
    <property type="molecule type" value="Genomic_DNA"/>
</dbReference>
<gene>
    <name evidence="1" type="ORF">FAB82_20375</name>
</gene>
<protein>
    <submittedName>
        <fullName evidence="1">Uncharacterized protein</fullName>
    </submittedName>
</protein>
<accession>A0A4S8Q4W4</accession>
<dbReference type="AlphaFoldDB" id="A0A4S8Q4W4"/>
<comment type="caution">
    <text evidence="1">The sequence shown here is derived from an EMBL/GenBank/DDBJ whole genome shotgun (WGS) entry which is preliminary data.</text>
</comment>
<dbReference type="Proteomes" id="UP000308760">
    <property type="component" value="Unassembled WGS sequence"/>
</dbReference>
<name>A0A4S8Q4W4_9ACTN</name>
<organism evidence="1 2">
    <name type="scientific">Glycomyces buryatensis</name>
    <dbReference type="NCBI Taxonomy" id="2570927"/>
    <lineage>
        <taxon>Bacteria</taxon>
        <taxon>Bacillati</taxon>
        <taxon>Actinomycetota</taxon>
        <taxon>Actinomycetes</taxon>
        <taxon>Glycomycetales</taxon>
        <taxon>Glycomycetaceae</taxon>
        <taxon>Glycomyces</taxon>
    </lineage>
</organism>
<sequence>MTYIFNVTMREREGTKVEGLLSYRGEGYGFYSGPEWGPKLLMDAWSWGVGDNDKLPAKTIADFEALFALFMGEQIWVDDQGYLLDQDTKEPLSQRIQAADRHKDELGSSSGFDNGYHYVMLKPRSDEFRRRTGEIIKSFTLSTDDDKQADFIIEVYDPRHLAHLDRNVDFKTTFSGLLP</sequence>
<dbReference type="RefSeq" id="WP_136536395.1">
    <property type="nucleotide sequence ID" value="NZ_STGY01000069.1"/>
</dbReference>
<dbReference type="OrthoDB" id="4181914at2"/>
<evidence type="ECO:0000313" key="1">
    <source>
        <dbReference type="EMBL" id="THV37635.1"/>
    </source>
</evidence>
<evidence type="ECO:0000313" key="2">
    <source>
        <dbReference type="Proteomes" id="UP000308760"/>
    </source>
</evidence>